<feature type="domain" description="NusB/RsmB/TIM44" evidence="3">
    <location>
        <begin position="133"/>
        <end position="244"/>
    </location>
</feature>
<dbReference type="SUPFAM" id="SSF53335">
    <property type="entry name" value="S-adenosyl-L-methionine-dependent methyltransferases"/>
    <property type="match status" value="1"/>
</dbReference>
<evidence type="ECO:0000256" key="2">
    <source>
        <dbReference type="SAM" id="MobiDB-lite"/>
    </source>
</evidence>
<dbReference type="InterPro" id="IPR026960">
    <property type="entry name" value="RVT-Znf"/>
</dbReference>
<dbReference type="FunFam" id="3.30.70.1170:FF:000003">
    <property type="entry name" value="16S rRNA (Cytosine(967)-C(5))-methyltransferase RsmB"/>
    <property type="match status" value="1"/>
</dbReference>
<dbReference type="EMBL" id="CP144747">
    <property type="protein sequence ID" value="WVZ65309.1"/>
    <property type="molecule type" value="Genomic_DNA"/>
</dbReference>
<dbReference type="PANTHER" id="PTHR22807:SF61">
    <property type="entry name" value="NOL1_NOP2_SUN FAMILY PROTEIN _ ANTITERMINATION NUSB DOMAIN-CONTAINING PROTEIN"/>
    <property type="match status" value="1"/>
</dbReference>
<dbReference type="FunFam" id="1.10.940.10:FF:000005">
    <property type="entry name" value="Ribosomal RNA small subunit methyltransferase B"/>
    <property type="match status" value="1"/>
</dbReference>
<dbReference type="InterPro" id="IPR054728">
    <property type="entry name" value="RsmB-like_ferredoxin"/>
</dbReference>
<dbReference type="Pfam" id="PF22458">
    <property type="entry name" value="RsmF-B_ferredox"/>
    <property type="match status" value="1"/>
</dbReference>
<dbReference type="Gene3D" id="3.40.50.150">
    <property type="entry name" value="Vaccinia Virus protein VP39"/>
    <property type="match status" value="1"/>
</dbReference>
<evidence type="ECO:0000259" key="5">
    <source>
        <dbReference type="Pfam" id="PF22458"/>
    </source>
</evidence>
<evidence type="ECO:0000256" key="1">
    <source>
        <dbReference type="ARBA" id="ARBA00022884"/>
    </source>
</evidence>
<dbReference type="InterPro" id="IPR035926">
    <property type="entry name" value="NusB-like_sf"/>
</dbReference>
<protein>
    <recommendedName>
        <fullName evidence="8">SAM-dependent MTase RsmB/NOP-type domain-containing protein</fullName>
    </recommendedName>
</protein>
<dbReference type="Gene3D" id="1.10.940.10">
    <property type="entry name" value="NusB-like"/>
    <property type="match status" value="1"/>
</dbReference>
<organism evidence="6 7">
    <name type="scientific">Paspalum notatum var. saurae</name>
    <dbReference type="NCBI Taxonomy" id="547442"/>
    <lineage>
        <taxon>Eukaryota</taxon>
        <taxon>Viridiplantae</taxon>
        <taxon>Streptophyta</taxon>
        <taxon>Embryophyta</taxon>
        <taxon>Tracheophyta</taxon>
        <taxon>Spermatophyta</taxon>
        <taxon>Magnoliopsida</taxon>
        <taxon>Liliopsida</taxon>
        <taxon>Poales</taxon>
        <taxon>Poaceae</taxon>
        <taxon>PACMAD clade</taxon>
        <taxon>Panicoideae</taxon>
        <taxon>Andropogonodae</taxon>
        <taxon>Paspaleae</taxon>
        <taxon>Paspalinae</taxon>
        <taxon>Paspalum</taxon>
    </lineage>
</organism>
<reference evidence="6 7" key="1">
    <citation type="submission" date="2024-02" db="EMBL/GenBank/DDBJ databases">
        <title>High-quality chromosome-scale genome assembly of Pensacola bahiagrass (Paspalum notatum Flugge var. saurae).</title>
        <authorList>
            <person name="Vega J.M."/>
            <person name="Podio M."/>
            <person name="Orjuela J."/>
            <person name="Siena L.A."/>
            <person name="Pessino S.C."/>
            <person name="Combes M.C."/>
            <person name="Mariac C."/>
            <person name="Albertini E."/>
            <person name="Pupilli F."/>
            <person name="Ortiz J.P.A."/>
            <person name="Leblanc O."/>
        </authorList>
    </citation>
    <scope>NUCLEOTIDE SEQUENCE [LARGE SCALE GENOMIC DNA]</scope>
    <source>
        <strain evidence="6">R1</strain>
        <tissue evidence="6">Leaf</tissue>
    </source>
</reference>
<accession>A0AAQ3T226</accession>
<keyword evidence="7" id="KW-1185">Reference proteome</keyword>
<dbReference type="Pfam" id="PF13966">
    <property type="entry name" value="zf-RVT"/>
    <property type="match status" value="1"/>
</dbReference>
<dbReference type="InterPro" id="IPR029063">
    <property type="entry name" value="SAM-dependent_MTases_sf"/>
</dbReference>
<dbReference type="Proteomes" id="UP001341281">
    <property type="component" value="Chromosome 03"/>
</dbReference>
<dbReference type="PANTHER" id="PTHR22807">
    <property type="entry name" value="NOP2 YEAST -RELATED NOL1/NOP2/FMU SUN DOMAIN-CONTAINING"/>
    <property type="match status" value="1"/>
</dbReference>
<evidence type="ECO:0008006" key="8">
    <source>
        <dbReference type="Google" id="ProtNLM"/>
    </source>
</evidence>
<dbReference type="Pfam" id="PF01029">
    <property type="entry name" value="NusB"/>
    <property type="match status" value="1"/>
</dbReference>
<dbReference type="PRINTS" id="PR02009">
    <property type="entry name" value="RCMTFMUVIRPL"/>
</dbReference>
<name>A0AAQ3T226_PASNO</name>
<feature type="domain" description="Ribosomal RNA small subunit methyltransferase B-like ferredoxin-like" evidence="5">
    <location>
        <begin position="275"/>
        <end position="334"/>
    </location>
</feature>
<feature type="region of interest" description="Disordered" evidence="2">
    <location>
        <begin position="28"/>
        <end position="70"/>
    </location>
</feature>
<sequence>MEGIAPAVLLFRPRASARYPVLLAADSGATRRSSGAGGRSSVSRRSLDTSPTPSEAGRRDVRKHGRIEGAPCRSGITRVQKLGPAVSPKRAGRSKNQSINLEVSHHRAVAAVRLLRIEKGKAFADLLNEKANNSGENEMGYVERTLGFSTRCLDDRDIRLVTIIVAGTVRWKRYLDYLIMSICSEEKVFREMEPLLLQILRIGFFEILKLDVPAYAAVDENVRLAKVALRPGAGNMVNAILRKLLLLKETNSLPLPKIEGDDRAQARALSIIYSHPVWMVRRWIRFHGKDEALILMNWNNSDPHFSLRVNTSKGYTRADLVKHLESLQVHYEESIVDEFAVLQAGLLKDGLCAVQDEMSVVDPQPGETIVDCCAAPGGKTLFMASRLLGQGNWRFIDLEEGDTMARTAQAKQLSLIGGAIVDFLKLWDALVDFPLHPDQPDQHIWTPDALGVYLASSAYKRFFLGSTIFEPCKRIWKTWAPLRCNFFLWLASHNHCWTADRLTQHGLPHPPRCVLCVQEEETIEHILTSCVFARQVWFTVLGRVGLGTHAPSQPSRAFQVWWRKAARGVLKEIRKGFNSLVILVAWSIWKHRNRCFFDGLQPMASAVAQEVLEQERIWLVAGASGLQALRGA</sequence>
<dbReference type="SUPFAM" id="SSF48013">
    <property type="entry name" value="NusB-like"/>
    <property type="match status" value="1"/>
</dbReference>
<feature type="domain" description="Reverse transcriptase zinc-binding" evidence="4">
    <location>
        <begin position="453"/>
        <end position="537"/>
    </location>
</feature>
<evidence type="ECO:0000259" key="4">
    <source>
        <dbReference type="Pfam" id="PF13966"/>
    </source>
</evidence>
<dbReference type="GO" id="GO:0006355">
    <property type="term" value="P:regulation of DNA-templated transcription"/>
    <property type="evidence" value="ECO:0007669"/>
    <property type="project" value="InterPro"/>
</dbReference>
<dbReference type="InterPro" id="IPR023268">
    <property type="entry name" value="RCMT_RsmB-rel_pln"/>
</dbReference>
<dbReference type="InterPro" id="IPR006027">
    <property type="entry name" value="NusB_RsmB_TIM44"/>
</dbReference>
<dbReference type="AlphaFoldDB" id="A0AAQ3T226"/>
<evidence type="ECO:0000313" key="7">
    <source>
        <dbReference type="Proteomes" id="UP001341281"/>
    </source>
</evidence>
<dbReference type="Gene3D" id="3.30.70.1170">
    <property type="entry name" value="Sun protein, domain 3"/>
    <property type="match status" value="1"/>
</dbReference>
<dbReference type="GO" id="GO:0008173">
    <property type="term" value="F:RNA methyltransferase activity"/>
    <property type="evidence" value="ECO:0007669"/>
    <property type="project" value="InterPro"/>
</dbReference>
<gene>
    <name evidence="6" type="ORF">U9M48_014696</name>
</gene>
<proteinExistence type="predicted"/>
<keyword evidence="1" id="KW-0694">RNA-binding</keyword>
<dbReference type="GO" id="GO:0003723">
    <property type="term" value="F:RNA binding"/>
    <property type="evidence" value="ECO:0007669"/>
    <property type="project" value="UniProtKB-KW"/>
</dbReference>
<dbReference type="InterPro" id="IPR023267">
    <property type="entry name" value="RCMT"/>
</dbReference>
<dbReference type="GO" id="GO:0001510">
    <property type="term" value="P:RNA methylation"/>
    <property type="evidence" value="ECO:0007669"/>
    <property type="project" value="InterPro"/>
</dbReference>
<evidence type="ECO:0000313" key="6">
    <source>
        <dbReference type="EMBL" id="WVZ65309.1"/>
    </source>
</evidence>
<feature type="compositionally biased region" description="Low complexity" evidence="2">
    <location>
        <begin position="28"/>
        <end position="44"/>
    </location>
</feature>
<evidence type="ECO:0000259" key="3">
    <source>
        <dbReference type="Pfam" id="PF01029"/>
    </source>
</evidence>